<keyword evidence="2 5" id="KW-0238">DNA-binding</keyword>
<dbReference type="Pfam" id="PF12833">
    <property type="entry name" value="HTH_18"/>
    <property type="match status" value="1"/>
</dbReference>
<keyword evidence="6" id="KW-1185">Reference proteome</keyword>
<evidence type="ECO:0000259" key="4">
    <source>
        <dbReference type="PROSITE" id="PS01124"/>
    </source>
</evidence>
<gene>
    <name evidence="5" type="ORF">HD601_004853</name>
</gene>
<dbReference type="AlphaFoldDB" id="A0A7W9GUE7"/>
<dbReference type="SMART" id="SM00342">
    <property type="entry name" value="HTH_ARAC"/>
    <property type="match status" value="1"/>
</dbReference>
<dbReference type="InterPro" id="IPR018060">
    <property type="entry name" value="HTH_AraC"/>
</dbReference>
<dbReference type="InterPro" id="IPR050204">
    <property type="entry name" value="AraC_XylS_family_regulators"/>
</dbReference>
<evidence type="ECO:0000313" key="5">
    <source>
        <dbReference type="EMBL" id="MBB5790278.1"/>
    </source>
</evidence>
<sequence length="286" mass="30936">MATRAGHVASSTTWSGHRNIVRSASVDDPHLARIVPIRHGGSVVSASVSSAPMEIVADGRRTECAPGVLVLGCAGQVLEERLVERGSVATVRVDRDDLRLSDRTLEAAVTGNAGREGWQANFVTAAGHTIAGLWEDGSQPDPAGIDGYAAGVIELLIRSIAGARTDAVPVDPNRRRQIAEEFIERHLLDPTLSVQSVASFLRISPRQLARDLDGGPSVTVMILRARLRHADRLLRSPAHSELMLAQIAQICHFSSQARFSHAYKEHYGVTPREVRAAAQAHRRAQR</sequence>
<dbReference type="EMBL" id="JACHMM010000001">
    <property type="protein sequence ID" value="MBB5790278.1"/>
    <property type="molecule type" value="Genomic_DNA"/>
</dbReference>
<dbReference type="PANTHER" id="PTHR46796">
    <property type="entry name" value="HTH-TYPE TRANSCRIPTIONAL ACTIVATOR RHAS-RELATED"/>
    <property type="match status" value="1"/>
</dbReference>
<dbReference type="PANTHER" id="PTHR46796:SF6">
    <property type="entry name" value="ARAC SUBFAMILY"/>
    <property type="match status" value="1"/>
</dbReference>
<dbReference type="PROSITE" id="PS01124">
    <property type="entry name" value="HTH_ARAC_FAMILY_2"/>
    <property type="match status" value="1"/>
</dbReference>
<evidence type="ECO:0000256" key="2">
    <source>
        <dbReference type="ARBA" id="ARBA00023125"/>
    </source>
</evidence>
<dbReference type="GO" id="GO:0003700">
    <property type="term" value="F:DNA-binding transcription factor activity"/>
    <property type="evidence" value="ECO:0007669"/>
    <property type="project" value="InterPro"/>
</dbReference>
<keyword evidence="3" id="KW-0804">Transcription</keyword>
<name>A0A7W9GUE7_9ACTN</name>
<dbReference type="GO" id="GO:0043565">
    <property type="term" value="F:sequence-specific DNA binding"/>
    <property type="evidence" value="ECO:0007669"/>
    <property type="project" value="InterPro"/>
</dbReference>
<protein>
    <submittedName>
        <fullName evidence="5">AraC-like DNA-binding protein</fullName>
    </submittedName>
</protein>
<dbReference type="InterPro" id="IPR009057">
    <property type="entry name" value="Homeodomain-like_sf"/>
</dbReference>
<accession>A0A7W9GUE7</accession>
<evidence type="ECO:0000256" key="1">
    <source>
        <dbReference type="ARBA" id="ARBA00023015"/>
    </source>
</evidence>
<dbReference type="Proteomes" id="UP000542813">
    <property type="component" value="Unassembled WGS sequence"/>
</dbReference>
<dbReference type="SUPFAM" id="SSF46689">
    <property type="entry name" value="Homeodomain-like"/>
    <property type="match status" value="1"/>
</dbReference>
<proteinExistence type="predicted"/>
<organism evidence="5 6">
    <name type="scientific">Jiangella mangrovi</name>
    <dbReference type="NCBI Taxonomy" id="1524084"/>
    <lineage>
        <taxon>Bacteria</taxon>
        <taxon>Bacillati</taxon>
        <taxon>Actinomycetota</taxon>
        <taxon>Actinomycetes</taxon>
        <taxon>Jiangellales</taxon>
        <taxon>Jiangellaceae</taxon>
        <taxon>Jiangella</taxon>
    </lineage>
</organism>
<dbReference type="RefSeq" id="WP_184826220.1">
    <property type="nucleotide sequence ID" value="NZ_JACHMM010000001.1"/>
</dbReference>
<comment type="caution">
    <text evidence="5">The sequence shown here is derived from an EMBL/GenBank/DDBJ whole genome shotgun (WGS) entry which is preliminary data.</text>
</comment>
<dbReference type="Gene3D" id="1.10.10.60">
    <property type="entry name" value="Homeodomain-like"/>
    <property type="match status" value="1"/>
</dbReference>
<keyword evidence="1" id="KW-0805">Transcription regulation</keyword>
<reference evidence="5 6" key="1">
    <citation type="submission" date="2020-08" db="EMBL/GenBank/DDBJ databases">
        <title>Sequencing the genomes of 1000 actinobacteria strains.</title>
        <authorList>
            <person name="Klenk H.-P."/>
        </authorList>
    </citation>
    <scope>NUCLEOTIDE SEQUENCE [LARGE SCALE GENOMIC DNA]</scope>
    <source>
        <strain evidence="5 6">DSM 102122</strain>
    </source>
</reference>
<evidence type="ECO:0000256" key="3">
    <source>
        <dbReference type="ARBA" id="ARBA00023163"/>
    </source>
</evidence>
<feature type="domain" description="HTH araC/xylS-type" evidence="4">
    <location>
        <begin position="177"/>
        <end position="277"/>
    </location>
</feature>
<evidence type="ECO:0000313" key="6">
    <source>
        <dbReference type="Proteomes" id="UP000542813"/>
    </source>
</evidence>